<evidence type="ECO:0000259" key="2">
    <source>
        <dbReference type="Pfam" id="PF06580"/>
    </source>
</evidence>
<feature type="transmembrane region" description="Helical" evidence="1">
    <location>
        <begin position="45"/>
        <end position="63"/>
    </location>
</feature>
<protein>
    <submittedName>
        <fullName evidence="3">Histidine kinase</fullName>
    </submittedName>
</protein>
<evidence type="ECO:0000256" key="1">
    <source>
        <dbReference type="SAM" id="Phobius"/>
    </source>
</evidence>
<feature type="transmembrane region" description="Helical" evidence="1">
    <location>
        <begin position="115"/>
        <end position="137"/>
    </location>
</feature>
<accession>A0AA44AN87</accession>
<dbReference type="EMBL" id="WNDA01000018">
    <property type="protein sequence ID" value="MTU69771.1"/>
    <property type="molecule type" value="Genomic_DNA"/>
</dbReference>
<feature type="transmembrane region" description="Helical" evidence="1">
    <location>
        <begin position="84"/>
        <end position="103"/>
    </location>
</feature>
<sequence>MNVLNSYIPQKLPIIALICTLFVTYPNVVWIPWNLARLNAGEGPGFWVFFVFRMLYFYGLFHFQLRYNVRKIGNMPFTARFGRNFLYTLIGCAAFVGLSYGLPLLGVQTGYVGNILLFQFFVVCLLCTFIGYISVLYDSQREKEQEIEQLRIDNLQSRCDALANQINPHFFFNSLNGISSLIRRGNDDNTLLYVTKLSDIFRYILQSDKKGIVPLGEELAFIRSFMHVMEVRFEGKLTCSIDVPEKDHELMLPVLSLLPLIENVTVHNQIDSNHRMNISIRMNGSELEISNPVYPKLAPPDTNGIGLQNLRNRFELMMKKEIRVETDGDTFHVYLPLR</sequence>
<comment type="caution">
    <text evidence="3">The sequence shown here is derived from an EMBL/GenBank/DDBJ whole genome shotgun (WGS) entry which is preliminary data.</text>
</comment>
<feature type="domain" description="Signal transduction histidine kinase internal region" evidence="2">
    <location>
        <begin position="158"/>
        <end position="237"/>
    </location>
</feature>
<dbReference type="PANTHER" id="PTHR34220:SF7">
    <property type="entry name" value="SENSOR HISTIDINE KINASE YPDA"/>
    <property type="match status" value="1"/>
</dbReference>
<dbReference type="Proteomes" id="UP000448908">
    <property type="component" value="Unassembled WGS sequence"/>
</dbReference>
<evidence type="ECO:0000313" key="3">
    <source>
        <dbReference type="EMBL" id="MTU69771.1"/>
    </source>
</evidence>
<dbReference type="InterPro" id="IPR050640">
    <property type="entry name" value="Bact_2-comp_sensor_kinase"/>
</dbReference>
<keyword evidence="1" id="KW-0472">Membrane</keyword>
<reference evidence="3 4" key="1">
    <citation type="journal article" date="2019" name="Nat. Med.">
        <title>A library of human gut bacterial isolates paired with longitudinal multiomics data enables mechanistic microbiome research.</title>
        <authorList>
            <person name="Poyet M."/>
            <person name="Groussin M."/>
            <person name="Gibbons S.M."/>
            <person name="Avila-Pacheco J."/>
            <person name="Jiang X."/>
            <person name="Kearney S.M."/>
            <person name="Perrotta A.R."/>
            <person name="Berdy B."/>
            <person name="Zhao S."/>
            <person name="Lieberman T.D."/>
            <person name="Swanson P.K."/>
            <person name="Smith M."/>
            <person name="Roesemann S."/>
            <person name="Alexander J.E."/>
            <person name="Rich S.A."/>
            <person name="Livny J."/>
            <person name="Vlamakis H."/>
            <person name="Clish C."/>
            <person name="Bullock K."/>
            <person name="Deik A."/>
            <person name="Scott J."/>
            <person name="Pierce K.A."/>
            <person name="Xavier R.J."/>
            <person name="Alm E.J."/>
        </authorList>
    </citation>
    <scope>NUCLEOTIDE SEQUENCE [LARGE SCALE GENOMIC DNA]</scope>
    <source>
        <strain evidence="3 4">BIOML-A16</strain>
    </source>
</reference>
<dbReference type="PANTHER" id="PTHR34220">
    <property type="entry name" value="SENSOR HISTIDINE KINASE YPDA"/>
    <property type="match status" value="1"/>
</dbReference>
<dbReference type="AlphaFoldDB" id="A0AA44AN87"/>
<keyword evidence="3" id="KW-0808">Transferase</keyword>
<dbReference type="RefSeq" id="WP_164727960.1">
    <property type="nucleotide sequence ID" value="NZ_WNCS01000003.1"/>
</dbReference>
<dbReference type="GO" id="GO:0016020">
    <property type="term" value="C:membrane"/>
    <property type="evidence" value="ECO:0007669"/>
    <property type="project" value="InterPro"/>
</dbReference>
<evidence type="ECO:0000313" key="4">
    <source>
        <dbReference type="Proteomes" id="UP000448908"/>
    </source>
</evidence>
<proteinExistence type="predicted"/>
<dbReference type="Pfam" id="PF06580">
    <property type="entry name" value="His_kinase"/>
    <property type="match status" value="1"/>
</dbReference>
<organism evidence="3 4">
    <name type="scientific">Parabacteroides merdae</name>
    <dbReference type="NCBI Taxonomy" id="46503"/>
    <lineage>
        <taxon>Bacteria</taxon>
        <taxon>Pseudomonadati</taxon>
        <taxon>Bacteroidota</taxon>
        <taxon>Bacteroidia</taxon>
        <taxon>Bacteroidales</taxon>
        <taxon>Tannerellaceae</taxon>
        <taxon>Parabacteroides</taxon>
    </lineage>
</organism>
<feature type="transmembrane region" description="Helical" evidence="1">
    <location>
        <begin position="12"/>
        <end position="33"/>
    </location>
</feature>
<dbReference type="GO" id="GO:0000155">
    <property type="term" value="F:phosphorelay sensor kinase activity"/>
    <property type="evidence" value="ECO:0007669"/>
    <property type="project" value="InterPro"/>
</dbReference>
<dbReference type="InterPro" id="IPR010559">
    <property type="entry name" value="Sig_transdc_His_kin_internal"/>
</dbReference>
<keyword evidence="1" id="KW-1133">Transmembrane helix</keyword>
<name>A0AA44AN87_9BACT</name>
<keyword evidence="1" id="KW-0812">Transmembrane</keyword>
<gene>
    <name evidence="3" type="ORF">GMD92_11965</name>
</gene>
<keyword evidence="3" id="KW-0418">Kinase</keyword>